<proteinExistence type="inferred from homology"/>
<evidence type="ECO:0000256" key="3">
    <source>
        <dbReference type="ARBA" id="ARBA00022692"/>
    </source>
</evidence>
<dbReference type="AlphaFoldDB" id="A0A1E5QKZ2"/>
<sequence>MNLGQWLGFICLIFALYILWQIRQILLLAFAAVVLATAMNSAVRRLQKSGLNRGSAVLLTVSITILFFILFFLIVVPPFIEQFQMLVALLPSGLERSRQLLLVVRLNWPSWLPALPDISNLLQDLQPIVTQVFGNFYAIFSNSLSAAVQMLLVMILTLMMLVDPLAYRQVFVRLFPSFYRRRIDEILSECEVALGNWFAGIMLTSLFIAVLSGIGLWILGIKLVLAHALLAGLLNFIPNIGPTLSVIFPVTVALLDIAAPWKAIAVVILYLVIQNIESYLVTPTVMARQVSLLPAVTLLAQIIFASFFGILGLLLALPLAVIAQVCIKEVLIKDILDDWQRDRDPILTVSPTGVSEMSVSNPHLATELPVDADPQEDPMNSSVPGDSETRSP</sequence>
<feature type="transmembrane region" description="Helical" evidence="7">
    <location>
        <begin position="146"/>
        <end position="166"/>
    </location>
</feature>
<comment type="caution">
    <text evidence="8">The sequence shown here is derived from an EMBL/GenBank/DDBJ whole genome shotgun (WGS) entry which is preliminary data.</text>
</comment>
<dbReference type="InterPro" id="IPR002549">
    <property type="entry name" value="AI-2E-like"/>
</dbReference>
<gene>
    <name evidence="8" type="ORF">BH720_10170</name>
</gene>
<dbReference type="PANTHER" id="PTHR21716:SF62">
    <property type="entry name" value="TRANSPORT PROTEIN YDBI-RELATED"/>
    <property type="match status" value="1"/>
</dbReference>
<dbReference type="RefSeq" id="WP_069967082.1">
    <property type="nucleotide sequence ID" value="NZ_CM124774.1"/>
</dbReference>
<comment type="similarity">
    <text evidence="2">Belongs to the autoinducer-2 exporter (AI-2E) (TC 2.A.86) family.</text>
</comment>
<keyword evidence="5 7" id="KW-0472">Membrane</keyword>
<dbReference type="PANTHER" id="PTHR21716">
    <property type="entry name" value="TRANSMEMBRANE PROTEIN"/>
    <property type="match status" value="1"/>
</dbReference>
<feature type="transmembrane region" description="Helical" evidence="7">
    <location>
        <begin position="56"/>
        <end position="80"/>
    </location>
</feature>
<dbReference type="GO" id="GO:0016020">
    <property type="term" value="C:membrane"/>
    <property type="evidence" value="ECO:0007669"/>
    <property type="project" value="UniProtKB-SubCell"/>
</dbReference>
<feature type="transmembrane region" description="Helical" evidence="7">
    <location>
        <begin position="186"/>
        <end position="208"/>
    </location>
</feature>
<dbReference type="GO" id="GO:0055085">
    <property type="term" value="P:transmembrane transport"/>
    <property type="evidence" value="ECO:0007669"/>
    <property type="project" value="TreeGrafter"/>
</dbReference>
<feature type="region of interest" description="Disordered" evidence="6">
    <location>
        <begin position="365"/>
        <end position="392"/>
    </location>
</feature>
<reference evidence="8" key="1">
    <citation type="submission" date="2016-09" db="EMBL/GenBank/DDBJ databases">
        <title>Draft genome of thermotolerant cyanobacterium Desertifilum sp. strain IPPAS B-1220.</title>
        <authorList>
            <person name="Sinetova M.A."/>
            <person name="Bolakhan K."/>
            <person name="Zayadan B.K."/>
            <person name="Mironov K.S."/>
            <person name="Ustinova V."/>
            <person name="Kupriyanova E.V."/>
            <person name="Sidorov R.A."/>
            <person name="Skrypnik A.N."/>
            <person name="Gogoleva N.E."/>
            <person name="Gogolev Y.V."/>
            <person name="Los D.A."/>
        </authorList>
    </citation>
    <scope>NUCLEOTIDE SEQUENCE [LARGE SCALE GENOMIC DNA]</scope>
    <source>
        <strain evidence="8">IPPAS B-1220</strain>
    </source>
</reference>
<evidence type="ECO:0000256" key="6">
    <source>
        <dbReference type="SAM" id="MobiDB-lite"/>
    </source>
</evidence>
<evidence type="ECO:0000256" key="7">
    <source>
        <dbReference type="SAM" id="Phobius"/>
    </source>
</evidence>
<protein>
    <submittedName>
        <fullName evidence="8">AI-2E family transporter</fullName>
    </submittedName>
</protein>
<dbReference type="Pfam" id="PF01594">
    <property type="entry name" value="AI-2E_transport"/>
    <property type="match status" value="1"/>
</dbReference>
<keyword evidence="3 7" id="KW-0812">Transmembrane</keyword>
<evidence type="ECO:0000256" key="1">
    <source>
        <dbReference type="ARBA" id="ARBA00004141"/>
    </source>
</evidence>
<comment type="subcellular location">
    <subcellularLocation>
        <location evidence="1">Membrane</location>
        <topology evidence="1">Multi-pass membrane protein</topology>
    </subcellularLocation>
</comment>
<evidence type="ECO:0000313" key="8">
    <source>
        <dbReference type="EMBL" id="OEJ75352.1"/>
    </source>
</evidence>
<dbReference type="EMBL" id="MJGC01000052">
    <property type="protein sequence ID" value="OEJ75352.1"/>
    <property type="molecule type" value="Genomic_DNA"/>
</dbReference>
<evidence type="ECO:0000256" key="5">
    <source>
        <dbReference type="ARBA" id="ARBA00023136"/>
    </source>
</evidence>
<accession>A0A1E5QKZ2</accession>
<evidence type="ECO:0000256" key="2">
    <source>
        <dbReference type="ARBA" id="ARBA00009773"/>
    </source>
</evidence>
<dbReference type="OrthoDB" id="506451at2"/>
<dbReference type="STRING" id="1781255.BH720_10170"/>
<name>A0A1E5QKZ2_9CYAN</name>
<keyword evidence="4 7" id="KW-1133">Transmembrane helix</keyword>
<feature type="transmembrane region" description="Helical" evidence="7">
    <location>
        <begin position="293"/>
        <end position="323"/>
    </location>
</feature>
<organism evidence="8">
    <name type="scientific">Desertifilum tharense IPPAS B-1220</name>
    <dbReference type="NCBI Taxonomy" id="1781255"/>
    <lineage>
        <taxon>Bacteria</taxon>
        <taxon>Bacillati</taxon>
        <taxon>Cyanobacteriota</taxon>
        <taxon>Cyanophyceae</taxon>
        <taxon>Desertifilales</taxon>
        <taxon>Desertifilaceae</taxon>
        <taxon>Desertifilum</taxon>
    </lineage>
</organism>
<feature type="transmembrane region" description="Helical" evidence="7">
    <location>
        <begin position="6"/>
        <end position="35"/>
    </location>
</feature>
<evidence type="ECO:0000256" key="4">
    <source>
        <dbReference type="ARBA" id="ARBA00022989"/>
    </source>
</evidence>